<feature type="transmembrane region" description="Helical" evidence="9">
    <location>
        <begin position="151"/>
        <end position="171"/>
    </location>
</feature>
<comment type="similarity">
    <text evidence="2">Belongs to the CSC1 (TC 1.A.17) family.</text>
</comment>
<feature type="compositionally biased region" description="Acidic residues" evidence="8">
    <location>
        <begin position="884"/>
        <end position="898"/>
    </location>
</feature>
<name>A0A8E5HLI9_USTVR</name>
<proteinExistence type="inferred from homology"/>
<evidence type="ECO:0008006" key="16">
    <source>
        <dbReference type="Google" id="ProtNLM"/>
    </source>
</evidence>
<feature type="region of interest" description="Disordered" evidence="8">
    <location>
        <begin position="369"/>
        <end position="403"/>
    </location>
</feature>
<feature type="transmembrane region" description="Helical" evidence="9">
    <location>
        <begin position="802"/>
        <end position="819"/>
    </location>
</feature>
<feature type="domain" description="10TM putative phosphate transporter extracellular tail" evidence="11">
    <location>
        <begin position="971"/>
        <end position="1062"/>
    </location>
</feature>
<evidence type="ECO:0000256" key="5">
    <source>
        <dbReference type="ARBA" id="ARBA00022989"/>
    </source>
</evidence>
<dbReference type="InterPro" id="IPR003864">
    <property type="entry name" value="CSC1/OSCA1-like_7TM"/>
</dbReference>
<dbReference type="InterPro" id="IPR032880">
    <property type="entry name" value="CSC1/OSCA1-like_N"/>
</dbReference>
<feature type="transmembrane region" description="Helical" evidence="9">
    <location>
        <begin position="614"/>
        <end position="642"/>
    </location>
</feature>
<dbReference type="InterPro" id="IPR027815">
    <property type="entry name" value="CSC1/OSCA1-like_cyt"/>
</dbReference>
<keyword evidence="6 9" id="KW-0472">Membrane</keyword>
<dbReference type="InterPro" id="IPR045122">
    <property type="entry name" value="Csc1-like"/>
</dbReference>
<feature type="transmembrane region" description="Helical" evidence="9">
    <location>
        <begin position="730"/>
        <end position="754"/>
    </location>
</feature>
<evidence type="ECO:0000313" key="14">
    <source>
        <dbReference type="EMBL" id="QUC17513.1"/>
    </source>
</evidence>
<keyword evidence="5 9" id="KW-1133">Transmembrane helix</keyword>
<feature type="region of interest" description="Disordered" evidence="8">
    <location>
        <begin position="300"/>
        <end position="329"/>
    </location>
</feature>
<evidence type="ECO:0000256" key="2">
    <source>
        <dbReference type="ARBA" id="ARBA00007779"/>
    </source>
</evidence>
<feature type="coiled-coil region" evidence="7">
    <location>
        <begin position="270"/>
        <end position="300"/>
    </location>
</feature>
<dbReference type="OrthoDB" id="1076608at2759"/>
<comment type="subcellular location">
    <subcellularLocation>
        <location evidence="1">Membrane</location>
        <topology evidence="1">Multi-pass membrane protein</topology>
    </subcellularLocation>
</comment>
<dbReference type="EMBL" id="CP072753">
    <property type="protein sequence ID" value="QUC17513.1"/>
    <property type="molecule type" value="Genomic_DNA"/>
</dbReference>
<evidence type="ECO:0000259" key="10">
    <source>
        <dbReference type="Pfam" id="PF02714"/>
    </source>
</evidence>
<evidence type="ECO:0000256" key="4">
    <source>
        <dbReference type="ARBA" id="ARBA00022692"/>
    </source>
</evidence>
<feature type="compositionally biased region" description="Polar residues" evidence="8">
    <location>
        <begin position="311"/>
        <end position="324"/>
    </location>
</feature>
<keyword evidence="4 9" id="KW-0812">Transmembrane</keyword>
<evidence type="ECO:0000256" key="1">
    <source>
        <dbReference type="ARBA" id="ARBA00004141"/>
    </source>
</evidence>
<feature type="compositionally biased region" description="Basic and acidic residues" evidence="8">
    <location>
        <begin position="899"/>
        <end position="908"/>
    </location>
</feature>
<dbReference type="GO" id="GO:0005886">
    <property type="term" value="C:plasma membrane"/>
    <property type="evidence" value="ECO:0007669"/>
    <property type="project" value="TreeGrafter"/>
</dbReference>
<dbReference type="GO" id="GO:0005227">
    <property type="term" value="F:calcium-activated cation channel activity"/>
    <property type="evidence" value="ECO:0007669"/>
    <property type="project" value="InterPro"/>
</dbReference>
<dbReference type="InterPro" id="IPR022257">
    <property type="entry name" value="PHM7_ext"/>
</dbReference>
<feature type="compositionally biased region" description="Low complexity" evidence="8">
    <location>
        <begin position="48"/>
        <end position="59"/>
    </location>
</feature>
<keyword evidence="3" id="KW-0813">Transport</keyword>
<evidence type="ECO:0000256" key="8">
    <source>
        <dbReference type="SAM" id="MobiDB-lite"/>
    </source>
</evidence>
<evidence type="ECO:0000259" key="12">
    <source>
        <dbReference type="Pfam" id="PF13967"/>
    </source>
</evidence>
<evidence type="ECO:0000259" key="11">
    <source>
        <dbReference type="Pfam" id="PF12621"/>
    </source>
</evidence>
<dbReference type="GeneID" id="66062532"/>
<keyword evidence="15" id="KW-1185">Reference proteome</keyword>
<dbReference type="PANTHER" id="PTHR13018:SF53">
    <property type="entry name" value="DUF221 DOMAIN PROTEIN"/>
    <property type="match status" value="1"/>
</dbReference>
<feature type="domain" description="CSC1/OSCA1-like 7TM region" evidence="10">
    <location>
        <begin position="521"/>
        <end position="793"/>
    </location>
</feature>
<dbReference type="Pfam" id="PF14703">
    <property type="entry name" value="PHM7_cyt"/>
    <property type="match status" value="1"/>
</dbReference>
<feature type="transmembrane region" description="Helical" evidence="9">
    <location>
        <begin position="523"/>
        <end position="549"/>
    </location>
</feature>
<sequence>MASDSRTHLTDGTLLQLWNFLDARGLDLDMGGDQDPRQGSARNGSTGGTVSTSVSNKGSSADKLGTTFIPVSVFVGVCLLVFIVLRRCCKRVYAPRTIAELRTPDPPSPSLPGGWIDWIAPFFKTPDTWVLNHGSLDGFFFLRFLKVVRNICLGGCIITFPVLLPVHATGGMGLAGLDMLTIGNVKDPQKLLAHVFVAWAFFGFALYTIVRECIYYVNLRQAYLSSPYYADRISSRTIMLTCVPREYQDERRLRKLYGDAVKRVFIPRTSKALAKLVKEREQTAERLEKAEITLIKTANQARQKRVAQPPESVNKSSPASSVMESTRPKQDLAKFASVKTVTEICTKRSPEVSDSVLYLGTLGDKICKDAGRDKDEKLNPQTRGSNVDDEEEEYTHPYGLSENLPDVRGSVAAQWIPVEKRPYHRPMGNFFRRQDTIRWTRLRLRQLNVQIHKMRKQIRRDEGATLPTVFVEFYTQEAAQAAHQVLSHHRPLQMSNRLLGVRPDEVIWSCLRMTWWELIIRRFTVLAIVTMAVIFWAIPSAFIGTISNIDSLIERFAFLSFLHKLPTVILNFIQSFLPPVALTMLMAIVPWLLRFCGRMSGIPTTTSVELFVQNIYFAFQVVQVFLVTTITSAASSALGKILSNPLGAKDLLATNLPKASNFYLSYILIQCLMSGGVRLIQPFGLVRHYIIARLSAIPRTRYKRWASLEPVHWGGIYPVFTNMGVIALSYAFIAPLVLLFAAGGIFCTQIVWKYNLLYVIDSDMDTKGLFYPRALIHLTIGLYLAEVCLIGLFALKLAFAPLALMVIFFVFTGLVHFSLSDAIAPLLLNLPQTLPLEGEIQEEERAKALREKELASARLEQAGDAVGAANDYYDTEQVFGDEESFAQSDDEDEDEEEEGHSGDEHEITGTRAVEGAASIGATLKDWLKNRSRSKINKEISKSGIIEFLDKLGLWKLDKNASGEPPGFLARWLHPEEYEDFVALRNTIPSDQFPPVEYPPEFRKRCYLAPEMWAPKPTLWIPRDEARVSRQEVTHTKIYTPISDKGADLDGKGRVVAYFDKAPMRKSRLLL</sequence>
<dbReference type="KEGG" id="uvi:66062532"/>
<evidence type="ECO:0000256" key="9">
    <source>
        <dbReference type="SAM" id="Phobius"/>
    </source>
</evidence>
<evidence type="ECO:0000256" key="3">
    <source>
        <dbReference type="ARBA" id="ARBA00022448"/>
    </source>
</evidence>
<dbReference type="Pfam" id="PF13967">
    <property type="entry name" value="RSN1_TM"/>
    <property type="match status" value="1"/>
</dbReference>
<dbReference type="Proteomes" id="UP000027002">
    <property type="component" value="Chromosome 1"/>
</dbReference>
<feature type="domain" description="CSC1/OSCA1-like N-terminal transmembrane" evidence="12">
    <location>
        <begin position="64"/>
        <end position="212"/>
    </location>
</feature>
<feature type="domain" description="CSC1/OSCA1-like cytosolic" evidence="13">
    <location>
        <begin position="235"/>
        <end position="509"/>
    </location>
</feature>
<dbReference type="RefSeq" id="XP_042995186.1">
    <property type="nucleotide sequence ID" value="XM_043139252.1"/>
</dbReference>
<feature type="transmembrane region" description="Helical" evidence="9">
    <location>
        <begin position="662"/>
        <end position="680"/>
    </location>
</feature>
<feature type="compositionally biased region" description="Basic and acidic residues" evidence="8">
    <location>
        <begin position="369"/>
        <end position="378"/>
    </location>
</feature>
<feature type="region of interest" description="Disordered" evidence="8">
    <location>
        <begin position="884"/>
        <end position="914"/>
    </location>
</feature>
<evidence type="ECO:0000256" key="7">
    <source>
        <dbReference type="SAM" id="Coils"/>
    </source>
</evidence>
<evidence type="ECO:0000259" key="13">
    <source>
        <dbReference type="Pfam" id="PF14703"/>
    </source>
</evidence>
<reference evidence="14" key="1">
    <citation type="submission" date="2020-03" db="EMBL/GenBank/DDBJ databases">
        <title>A mixture of massive structural variations and highly conserved coding sequences in Ustilaginoidea virens genome.</title>
        <authorList>
            <person name="Zhang K."/>
            <person name="Zhao Z."/>
            <person name="Zhang Z."/>
            <person name="Li Y."/>
            <person name="Hsiang T."/>
            <person name="Sun W."/>
        </authorList>
    </citation>
    <scope>NUCLEOTIDE SEQUENCE</scope>
    <source>
        <strain evidence="14">UV-8b</strain>
    </source>
</reference>
<dbReference type="AlphaFoldDB" id="A0A8E5HLI9"/>
<feature type="region of interest" description="Disordered" evidence="8">
    <location>
        <begin position="31"/>
        <end position="59"/>
    </location>
</feature>
<gene>
    <name evidence="14" type="ORF">UV8b_01754</name>
</gene>
<dbReference type="Pfam" id="PF02714">
    <property type="entry name" value="RSN1_7TM"/>
    <property type="match status" value="1"/>
</dbReference>
<feature type="transmembrane region" description="Helical" evidence="9">
    <location>
        <begin position="569"/>
        <end position="593"/>
    </location>
</feature>
<organism evidence="14 15">
    <name type="scientific">Ustilaginoidea virens</name>
    <name type="common">Rice false smut fungus</name>
    <name type="synonym">Villosiclava virens</name>
    <dbReference type="NCBI Taxonomy" id="1159556"/>
    <lineage>
        <taxon>Eukaryota</taxon>
        <taxon>Fungi</taxon>
        <taxon>Dikarya</taxon>
        <taxon>Ascomycota</taxon>
        <taxon>Pezizomycotina</taxon>
        <taxon>Sordariomycetes</taxon>
        <taxon>Hypocreomycetidae</taxon>
        <taxon>Hypocreales</taxon>
        <taxon>Clavicipitaceae</taxon>
        <taxon>Ustilaginoidea</taxon>
    </lineage>
</organism>
<feature type="transmembrane region" description="Helical" evidence="9">
    <location>
        <begin position="191"/>
        <end position="210"/>
    </location>
</feature>
<feature type="transmembrane region" description="Helical" evidence="9">
    <location>
        <begin position="67"/>
        <end position="85"/>
    </location>
</feature>
<evidence type="ECO:0000256" key="6">
    <source>
        <dbReference type="ARBA" id="ARBA00023136"/>
    </source>
</evidence>
<dbReference type="PANTHER" id="PTHR13018">
    <property type="entry name" value="PROBABLE MEMBRANE PROTEIN DUF221-RELATED"/>
    <property type="match status" value="1"/>
</dbReference>
<protein>
    <recommendedName>
        <fullName evidence="16">DUF221 domain-containing protein</fullName>
    </recommendedName>
</protein>
<dbReference type="Pfam" id="PF12621">
    <property type="entry name" value="PHM7_ext"/>
    <property type="match status" value="1"/>
</dbReference>
<keyword evidence="7" id="KW-0175">Coiled coil</keyword>
<evidence type="ECO:0000313" key="15">
    <source>
        <dbReference type="Proteomes" id="UP000027002"/>
    </source>
</evidence>
<feature type="transmembrane region" description="Helical" evidence="9">
    <location>
        <begin position="774"/>
        <end position="795"/>
    </location>
</feature>
<accession>A0A8E5HLI9</accession>